<dbReference type="AlphaFoldDB" id="A0A4U5JA78"/>
<keyword evidence="3 5" id="KW-0067">ATP-binding</keyword>
<dbReference type="InterPro" id="IPR003593">
    <property type="entry name" value="AAA+_ATPase"/>
</dbReference>
<keyword evidence="1" id="KW-0813">Transport</keyword>
<keyword evidence="6" id="KW-1185">Reference proteome</keyword>
<dbReference type="InterPro" id="IPR003439">
    <property type="entry name" value="ABC_transporter-like_ATP-bd"/>
</dbReference>
<dbReference type="InterPro" id="IPR027417">
    <property type="entry name" value="P-loop_NTPase"/>
</dbReference>
<organism evidence="5 6">
    <name type="scientific">Natronomonas salsuginis</name>
    <dbReference type="NCBI Taxonomy" id="2217661"/>
    <lineage>
        <taxon>Archaea</taxon>
        <taxon>Methanobacteriati</taxon>
        <taxon>Methanobacteriota</taxon>
        <taxon>Stenosarchaea group</taxon>
        <taxon>Halobacteria</taxon>
        <taxon>Halobacteriales</taxon>
        <taxon>Natronomonadaceae</taxon>
        <taxon>Natronomonas</taxon>
    </lineage>
</organism>
<reference evidence="5 6" key="1">
    <citation type="submission" date="2019-04" db="EMBL/GenBank/DDBJ databases">
        <title>Natronomonas sp. F20-122 a newhaloarchaeon isolated from a saline saltern of Isla Bacuta, Huelva, Spain.</title>
        <authorList>
            <person name="Duran-Viseras A."/>
            <person name="Sanchez-Porro C."/>
            <person name="Ventosa A."/>
        </authorList>
    </citation>
    <scope>NUCLEOTIDE SEQUENCE [LARGE SCALE GENOMIC DNA]</scope>
    <source>
        <strain evidence="5 6">F20-122</strain>
    </source>
</reference>
<comment type="caution">
    <text evidence="5">The sequence shown here is derived from an EMBL/GenBank/DDBJ whole genome shotgun (WGS) entry which is preliminary data.</text>
</comment>
<evidence type="ECO:0000256" key="2">
    <source>
        <dbReference type="ARBA" id="ARBA00022741"/>
    </source>
</evidence>
<proteinExistence type="predicted"/>
<dbReference type="InterPro" id="IPR013563">
    <property type="entry name" value="Oligopep_ABC_C"/>
</dbReference>
<evidence type="ECO:0000256" key="1">
    <source>
        <dbReference type="ARBA" id="ARBA00022448"/>
    </source>
</evidence>
<evidence type="ECO:0000313" key="6">
    <source>
        <dbReference type="Proteomes" id="UP000308037"/>
    </source>
</evidence>
<dbReference type="PANTHER" id="PTHR43776">
    <property type="entry name" value="TRANSPORT ATP-BINDING PROTEIN"/>
    <property type="match status" value="1"/>
</dbReference>
<dbReference type="GO" id="GO:0055085">
    <property type="term" value="P:transmembrane transport"/>
    <property type="evidence" value="ECO:0007669"/>
    <property type="project" value="UniProtKB-ARBA"/>
</dbReference>
<keyword evidence="2" id="KW-0547">Nucleotide-binding</keyword>
<dbReference type="InterPro" id="IPR017871">
    <property type="entry name" value="ABC_transporter-like_CS"/>
</dbReference>
<dbReference type="NCBIfam" id="TIGR01727">
    <property type="entry name" value="oligo_HPY"/>
    <property type="match status" value="1"/>
</dbReference>
<evidence type="ECO:0000313" key="5">
    <source>
        <dbReference type="EMBL" id="TKR25161.1"/>
    </source>
</evidence>
<evidence type="ECO:0000256" key="3">
    <source>
        <dbReference type="ARBA" id="ARBA00022840"/>
    </source>
</evidence>
<dbReference type="GO" id="GO:0015833">
    <property type="term" value="P:peptide transport"/>
    <property type="evidence" value="ECO:0007669"/>
    <property type="project" value="InterPro"/>
</dbReference>
<dbReference type="PROSITE" id="PS00211">
    <property type="entry name" value="ABC_TRANSPORTER_1"/>
    <property type="match status" value="1"/>
</dbReference>
<name>A0A4U5JA78_9EURY</name>
<accession>A0A4U5JA78</accession>
<gene>
    <name evidence="5" type="ORF">DM868_12545</name>
</gene>
<protein>
    <submittedName>
        <fullName evidence="5">ABC transporter ATP-binding protein</fullName>
    </submittedName>
</protein>
<dbReference type="Pfam" id="PF00005">
    <property type="entry name" value="ABC_tran"/>
    <property type="match status" value="1"/>
</dbReference>
<dbReference type="Gene3D" id="3.40.50.300">
    <property type="entry name" value="P-loop containing nucleotide triphosphate hydrolases"/>
    <property type="match status" value="1"/>
</dbReference>
<dbReference type="SUPFAM" id="SSF52540">
    <property type="entry name" value="P-loop containing nucleoside triphosphate hydrolases"/>
    <property type="match status" value="1"/>
</dbReference>
<dbReference type="FunFam" id="3.40.50.300:FF:000016">
    <property type="entry name" value="Oligopeptide ABC transporter ATP-binding component"/>
    <property type="match status" value="1"/>
</dbReference>
<dbReference type="GO" id="GO:0016887">
    <property type="term" value="F:ATP hydrolysis activity"/>
    <property type="evidence" value="ECO:0007669"/>
    <property type="project" value="InterPro"/>
</dbReference>
<evidence type="ECO:0000259" key="4">
    <source>
        <dbReference type="PROSITE" id="PS50893"/>
    </source>
</evidence>
<dbReference type="EMBL" id="QKNX01000005">
    <property type="protein sequence ID" value="TKR25161.1"/>
    <property type="molecule type" value="Genomic_DNA"/>
</dbReference>
<sequence>MVPVGNEPLLKLDNLHKHFGQRSGLTDLIFGRDKEIVKAVDGVSFDLQEEDAVGVIGESGCGKSTLLHTLIGFHEPTKGEIYYEGEPISEFSKADWKEYRRNVQIIFQDPFNTLDPKLTVKETLKEPLIVHNMENKEERIHDVLERVELSPSEQYAEQFPDQLSGGEKQRVAIARALVLEPKVLLADEPVSMLDVSTQASILDLLSDLVDSLGVSLLYISHDLSTVSYVCDAVNVMYLGTNVETGPTTEIIEDPLHPYTQGLISAIPIPDPDYDRPRTEIQGSAQDPVDIGGGCRFADRCPEKMDICEKAPELVDAGSNRKVSCHLHYDHDEIDNNKDAHPTES</sequence>
<feature type="domain" description="ABC transporter" evidence="4">
    <location>
        <begin position="10"/>
        <end position="263"/>
    </location>
</feature>
<dbReference type="Pfam" id="PF08352">
    <property type="entry name" value="oligo_HPY"/>
    <property type="match status" value="1"/>
</dbReference>
<dbReference type="GO" id="GO:0005524">
    <property type="term" value="F:ATP binding"/>
    <property type="evidence" value="ECO:0007669"/>
    <property type="project" value="UniProtKB-KW"/>
</dbReference>
<dbReference type="InterPro" id="IPR050319">
    <property type="entry name" value="ABC_transp_ATP-bind"/>
</dbReference>
<dbReference type="PROSITE" id="PS50893">
    <property type="entry name" value="ABC_TRANSPORTER_2"/>
    <property type="match status" value="1"/>
</dbReference>
<dbReference type="PANTHER" id="PTHR43776:SF8">
    <property type="entry name" value="ABC TRANSPORTER, ATP-BINDING PROTEIN"/>
    <property type="match status" value="1"/>
</dbReference>
<dbReference type="Proteomes" id="UP000308037">
    <property type="component" value="Unassembled WGS sequence"/>
</dbReference>
<dbReference type="CDD" id="cd03257">
    <property type="entry name" value="ABC_NikE_OppD_transporters"/>
    <property type="match status" value="1"/>
</dbReference>
<dbReference type="SMART" id="SM00382">
    <property type="entry name" value="AAA"/>
    <property type="match status" value="1"/>
</dbReference>